<name>A0ABC9YQ07_9NOCA</name>
<evidence type="ECO:0000313" key="1">
    <source>
        <dbReference type="EMBL" id="GAP27492.1"/>
    </source>
</evidence>
<gene>
    <name evidence="1" type="ORF">NSK11_contig00018-0084</name>
</gene>
<dbReference type="AlphaFoldDB" id="A0ABC9YQ07"/>
<keyword evidence="2" id="KW-1185">Reference proteome</keyword>
<accession>A0ABC9YQ07</accession>
<reference evidence="2" key="1">
    <citation type="submission" date="2015-07" db="EMBL/GenBank/DDBJ databases">
        <title>Nocardia seriolae U-1 whole genome shotgun sequence.</title>
        <authorList>
            <person name="Imajoh M."/>
            <person name="Fukumoto Y."/>
            <person name="Sukeda M."/>
            <person name="Yamane J."/>
            <person name="Yamasaki K."/>
            <person name="Shimizu M."/>
            <person name="Ohnishi K."/>
            <person name="Oshima S."/>
        </authorList>
    </citation>
    <scope>NUCLEOTIDE SEQUENCE [LARGE SCALE GENOMIC DNA]</scope>
    <source>
        <strain evidence="2">U-1</strain>
    </source>
</reference>
<evidence type="ECO:0000313" key="2">
    <source>
        <dbReference type="Proteomes" id="UP000037179"/>
    </source>
</evidence>
<dbReference type="EMBL" id="BBYQ01000018">
    <property type="protein sequence ID" value="GAP27492.1"/>
    <property type="molecule type" value="Genomic_DNA"/>
</dbReference>
<dbReference type="Proteomes" id="UP000037179">
    <property type="component" value="Unassembled WGS sequence"/>
</dbReference>
<organism evidence="1 2">
    <name type="scientific">Nocardia seriolae</name>
    <dbReference type="NCBI Taxonomy" id="37332"/>
    <lineage>
        <taxon>Bacteria</taxon>
        <taxon>Bacillati</taxon>
        <taxon>Actinomycetota</taxon>
        <taxon>Actinomycetes</taxon>
        <taxon>Mycobacteriales</taxon>
        <taxon>Nocardiaceae</taxon>
        <taxon>Nocardia</taxon>
    </lineage>
</organism>
<reference evidence="1 2" key="2">
    <citation type="journal article" date="2016" name="Genome Announc.">
        <title>Draft Genome Sequence of Erythromycin- and Oxytetracycline-Sensitive Nocardia seriolae Strain U-1 (NBRC 110359).</title>
        <authorList>
            <person name="Imajoh M."/>
            <person name="Sukeda M."/>
            <person name="Shimizu M."/>
            <person name="Yamane J."/>
            <person name="Ohnishi K."/>
            <person name="Oshima S."/>
        </authorList>
    </citation>
    <scope>NUCLEOTIDE SEQUENCE [LARGE SCALE GENOMIC DNA]</scope>
    <source>
        <strain evidence="1 2">U-1</strain>
    </source>
</reference>
<comment type="caution">
    <text evidence="1">The sequence shown here is derived from an EMBL/GenBank/DDBJ whole genome shotgun (WGS) entry which is preliminary data.</text>
</comment>
<protein>
    <submittedName>
        <fullName evidence="1">Uncharacterized protein</fullName>
    </submittedName>
</protein>
<sequence>MIGRDQAHFLDRGRPRQDRFEDLPGFLTHAQRLFGGDPAVGVGVPDAQGLLEVFGGVVFPSGFLGQGTAIHLRHHAVFDSGHPTLGGFPFPHQGHGIVIDEGGQRIVEQGVGRTRHHGDRVCGRDVVENHSLPGHVIVFTLITLMLEPELSDIAT</sequence>
<proteinExistence type="predicted"/>